<dbReference type="EMBL" id="ATBP01000373">
    <property type="protein sequence ID" value="ETR70764.1"/>
    <property type="molecule type" value="Genomic_DNA"/>
</dbReference>
<proteinExistence type="predicted"/>
<sequence length="82" mass="9519">MIPKRRIIDENICANVSAIVYRNTHIDSKYGSEHLILDQISMNPKKRFATIKPKNIPFKKQLTGLSHNKGCILWILNVKKKF</sequence>
<name>A0A1V1P7K0_9BACT</name>
<evidence type="ECO:0000313" key="1">
    <source>
        <dbReference type="EMBL" id="ETR70764.1"/>
    </source>
</evidence>
<dbReference type="AlphaFoldDB" id="A0A1V1P7K0"/>
<accession>A0A1V1P7K0</accession>
<gene>
    <name evidence="1" type="ORF">OMM_08572</name>
</gene>
<protein>
    <submittedName>
        <fullName evidence="1">Uncharacterized protein</fullName>
    </submittedName>
</protein>
<organism evidence="1 2">
    <name type="scientific">Candidatus Magnetoglobus multicellularis str. Araruama</name>
    <dbReference type="NCBI Taxonomy" id="890399"/>
    <lineage>
        <taxon>Bacteria</taxon>
        <taxon>Pseudomonadati</taxon>
        <taxon>Thermodesulfobacteriota</taxon>
        <taxon>Desulfobacteria</taxon>
        <taxon>Desulfobacterales</taxon>
        <taxon>Desulfobacteraceae</taxon>
        <taxon>Candidatus Magnetoglobus</taxon>
    </lineage>
</organism>
<evidence type="ECO:0000313" key="2">
    <source>
        <dbReference type="Proteomes" id="UP000189670"/>
    </source>
</evidence>
<comment type="caution">
    <text evidence="1">The sequence shown here is derived from an EMBL/GenBank/DDBJ whole genome shotgun (WGS) entry which is preliminary data.</text>
</comment>
<dbReference type="Proteomes" id="UP000189670">
    <property type="component" value="Unassembled WGS sequence"/>
</dbReference>
<reference evidence="2" key="1">
    <citation type="submission" date="2012-11" db="EMBL/GenBank/DDBJ databases">
        <authorList>
            <person name="Lucero-Rivera Y.E."/>
            <person name="Tovar-Ramirez D."/>
        </authorList>
    </citation>
    <scope>NUCLEOTIDE SEQUENCE [LARGE SCALE GENOMIC DNA]</scope>
    <source>
        <strain evidence="2">Araruama</strain>
    </source>
</reference>